<evidence type="ECO:0000256" key="1">
    <source>
        <dbReference type="SAM" id="SignalP"/>
    </source>
</evidence>
<dbReference type="InterPro" id="IPR026444">
    <property type="entry name" value="Secre_tail"/>
</dbReference>
<protein>
    <submittedName>
        <fullName evidence="3">T9SS type A sorting domain-containing protein</fullName>
    </submittedName>
</protein>
<evidence type="ECO:0000259" key="2">
    <source>
        <dbReference type="PROSITE" id="PS50240"/>
    </source>
</evidence>
<sequence length="578" mass="63727">MKQYLKYIFLMVIFAPSMFLKAQISEGGVPPSFQVMNKLRSSQIVPIHTVPVNIDVKRLIWEDSIAERNHSTIRVAEVFPVTLNIDSTGIWTSLSDTQKIWQQTVTASGAEGLIVSYKDFYIPEGGRLFIYNGDKSQVLGAYTHATNKEGGKFATEIIHGDSFTLEYVTSEKSQEKPRIELLDVGYVYDISSLLRSSTDININYGVKSNACIPNINCYPENNKWKDNKRGVVLQLVKKETDRGPAWYACTGSLVNNTKEAGEPYILTAAHCLIGDSPSSMQGSYDASVFYFNYEEPSCSNGVSQPSLSQTMVGSTIKAFIPLKAGSDAALLLLNSRIPDSYQVYFNGWDYRNKVPTDGAVIHHPNRDVKKIAKYEPDGANPAVNIATITVEGVTCASSAHFKVIYNGEGVTQSGSSGAPLFNEDGLIVGTLTAGGSSCDEPKKADYYGRFYMHWDKYQSDESNPPQTRNLKTYLDPDGVSSGYLGGFDPNGTSGNHEIINDQVDFVLFPNPADKEININAKSLIRSIRIFDVAGRLLYSQMNYNASTIAVNVNGWSKGVYNVVVQTSEGKISDKFIKR</sequence>
<dbReference type="InterPro" id="IPR018114">
    <property type="entry name" value="TRYPSIN_HIS"/>
</dbReference>
<reference evidence="3 4" key="1">
    <citation type="submission" date="2019-03" db="EMBL/GenBank/DDBJ databases">
        <title>San Antonio Military Medical Center submission to MRSN (WRAIR), pending publication.</title>
        <authorList>
            <person name="Blyth D.M."/>
            <person name="Mccarthy S.L."/>
            <person name="Schall S.E."/>
            <person name="Stam J.A."/>
            <person name="Ong A.C."/>
            <person name="Mcgann P.T."/>
        </authorList>
    </citation>
    <scope>NUCLEOTIDE SEQUENCE [LARGE SCALE GENOMIC DNA]</scope>
    <source>
        <strain evidence="3 4">MRSN571793</strain>
    </source>
</reference>
<dbReference type="PANTHER" id="PTHR36234:SF5">
    <property type="entry name" value="LYSYL ENDOPEPTIDASE"/>
    <property type="match status" value="1"/>
</dbReference>
<dbReference type="Proteomes" id="UP000297861">
    <property type="component" value="Unassembled WGS sequence"/>
</dbReference>
<proteinExistence type="predicted"/>
<dbReference type="STRING" id="1121485.GCA_000426485_00828"/>
<dbReference type="PANTHER" id="PTHR36234">
    <property type="entry name" value="LYSYL ENDOPEPTIDASE"/>
    <property type="match status" value="1"/>
</dbReference>
<gene>
    <name evidence="3" type="ORF">E2605_00335</name>
</gene>
<keyword evidence="4" id="KW-1185">Reference proteome</keyword>
<dbReference type="PROSITE" id="PS50240">
    <property type="entry name" value="TRYPSIN_DOM"/>
    <property type="match status" value="1"/>
</dbReference>
<dbReference type="InterPro" id="IPR001254">
    <property type="entry name" value="Trypsin_dom"/>
</dbReference>
<dbReference type="Gene3D" id="2.40.10.10">
    <property type="entry name" value="Trypsin-like serine proteases"/>
    <property type="match status" value="2"/>
</dbReference>
<accession>A0A4Y8L8T8</accession>
<dbReference type="GO" id="GO:0004252">
    <property type="term" value="F:serine-type endopeptidase activity"/>
    <property type="evidence" value="ECO:0007669"/>
    <property type="project" value="InterPro"/>
</dbReference>
<feature type="chain" id="PRO_5021313077" evidence="1">
    <location>
        <begin position="23"/>
        <end position="578"/>
    </location>
</feature>
<dbReference type="Pfam" id="PF18962">
    <property type="entry name" value="Por_Secre_tail"/>
    <property type="match status" value="1"/>
</dbReference>
<keyword evidence="1" id="KW-0732">Signal</keyword>
<dbReference type="SUPFAM" id="SSF50494">
    <property type="entry name" value="Trypsin-like serine proteases"/>
    <property type="match status" value="1"/>
</dbReference>
<comment type="caution">
    <text evidence="3">The sequence shown here is derived from an EMBL/GenBank/DDBJ whole genome shotgun (WGS) entry which is preliminary data.</text>
</comment>
<dbReference type="NCBIfam" id="TIGR04183">
    <property type="entry name" value="Por_Secre_tail"/>
    <property type="match status" value="1"/>
</dbReference>
<feature type="domain" description="Peptidase S1" evidence="2">
    <location>
        <begin position="157"/>
        <end position="475"/>
    </location>
</feature>
<dbReference type="GO" id="GO:0006508">
    <property type="term" value="P:proteolysis"/>
    <property type="evidence" value="ECO:0007669"/>
    <property type="project" value="InterPro"/>
</dbReference>
<dbReference type="InterPro" id="IPR009003">
    <property type="entry name" value="Peptidase_S1_PA"/>
</dbReference>
<evidence type="ECO:0000313" key="3">
    <source>
        <dbReference type="EMBL" id="TFD98564.1"/>
    </source>
</evidence>
<dbReference type="EMBL" id="SOML01000001">
    <property type="protein sequence ID" value="TFD98564.1"/>
    <property type="molecule type" value="Genomic_DNA"/>
</dbReference>
<dbReference type="Pfam" id="PF13365">
    <property type="entry name" value="Trypsin_2"/>
    <property type="match status" value="1"/>
</dbReference>
<evidence type="ECO:0000313" key="4">
    <source>
        <dbReference type="Proteomes" id="UP000297861"/>
    </source>
</evidence>
<dbReference type="AlphaFoldDB" id="A0A4Y8L8T8"/>
<name>A0A4Y8L8T8_9BACT</name>
<feature type="signal peptide" evidence="1">
    <location>
        <begin position="1"/>
        <end position="22"/>
    </location>
</feature>
<dbReference type="PROSITE" id="PS00134">
    <property type="entry name" value="TRYPSIN_HIS"/>
    <property type="match status" value="1"/>
</dbReference>
<organism evidence="3 4">
    <name type="scientific">Dysgonomonas capnocytophagoides</name>
    <dbReference type="NCBI Taxonomy" id="45254"/>
    <lineage>
        <taxon>Bacteria</taxon>
        <taxon>Pseudomonadati</taxon>
        <taxon>Bacteroidota</taxon>
        <taxon>Bacteroidia</taxon>
        <taxon>Bacteroidales</taxon>
        <taxon>Dysgonomonadaceae</taxon>
        <taxon>Dysgonomonas</taxon>
    </lineage>
</organism>
<dbReference type="OrthoDB" id="9342482at2"/>
<dbReference type="RefSeq" id="WP_051290536.1">
    <property type="nucleotide sequence ID" value="NZ_JAWZLG010000034.1"/>
</dbReference>
<dbReference type="InterPro" id="IPR043504">
    <property type="entry name" value="Peptidase_S1_PA_chymotrypsin"/>
</dbReference>